<evidence type="ECO:0000313" key="4">
    <source>
        <dbReference type="Proteomes" id="UP000198788"/>
    </source>
</evidence>
<evidence type="ECO:0008006" key="5">
    <source>
        <dbReference type="Google" id="ProtNLM"/>
    </source>
</evidence>
<feature type="region of interest" description="Disordered" evidence="1">
    <location>
        <begin position="97"/>
        <end position="119"/>
    </location>
</feature>
<dbReference type="Proteomes" id="UP000198788">
    <property type="component" value="Unassembled WGS sequence"/>
</dbReference>
<accession>A0A1I6PWL8</accession>
<keyword evidence="2" id="KW-0732">Signal</keyword>
<dbReference type="STRING" id="871741.SAMN05192570_1352"/>
<evidence type="ECO:0000256" key="2">
    <source>
        <dbReference type="SAM" id="SignalP"/>
    </source>
</evidence>
<keyword evidence="4" id="KW-1185">Reference proteome</keyword>
<feature type="compositionally biased region" description="Low complexity" evidence="1">
    <location>
        <begin position="108"/>
        <end position="117"/>
    </location>
</feature>
<feature type="region of interest" description="Disordered" evidence="1">
    <location>
        <begin position="33"/>
        <end position="67"/>
    </location>
</feature>
<feature type="chain" id="PRO_5011596087" description="DUF2155 domain-containing protein" evidence="2">
    <location>
        <begin position="19"/>
        <end position="231"/>
    </location>
</feature>
<reference evidence="4" key="1">
    <citation type="submission" date="2016-10" db="EMBL/GenBank/DDBJ databases">
        <authorList>
            <person name="Varghese N."/>
            <person name="Submissions S."/>
        </authorList>
    </citation>
    <scope>NUCLEOTIDE SEQUENCE [LARGE SCALE GENOMIC DNA]</scope>
    <source>
        <strain evidence="4">CGMCC 1.10683</strain>
    </source>
</reference>
<proteinExistence type="predicted"/>
<dbReference type="OrthoDB" id="9810376at2"/>
<dbReference type="EMBL" id="FOZV01000002">
    <property type="protein sequence ID" value="SFS44579.1"/>
    <property type="molecule type" value="Genomic_DNA"/>
</dbReference>
<dbReference type="RefSeq" id="WP_092308091.1">
    <property type="nucleotide sequence ID" value="NZ_FOZV01000002.1"/>
</dbReference>
<name>A0A1I6PWL8_9CAUL</name>
<feature type="signal peptide" evidence="2">
    <location>
        <begin position="1"/>
        <end position="18"/>
    </location>
</feature>
<protein>
    <recommendedName>
        <fullName evidence="5">DUF2155 domain-containing protein</fullName>
    </recommendedName>
</protein>
<gene>
    <name evidence="3" type="ORF">SAMN05192570_1352</name>
</gene>
<sequence length="231" mass="24466">MRFRRALLVGITSAAALAAGGVIASALSDLPQDARPVQDPTAELNSQPAQPQTPPVVVPPREPAPEAAPAPVVPIPITPANPPVVVVPEADEIAAADEEEAGAEEAEAAPAPVQTAEEPAEAARRQRRRVAIVEAVDKITAETMRFAVEVGGRPVRFADSLIVTARACEVSTPEELVPDSVAYLEFRIQPRGLLQATEPREIFRGWMFASSPGVNGLQHPIYDAWVVGCRA</sequence>
<feature type="compositionally biased region" description="Pro residues" evidence="1">
    <location>
        <begin position="51"/>
        <end position="67"/>
    </location>
</feature>
<evidence type="ECO:0000313" key="3">
    <source>
        <dbReference type="EMBL" id="SFS44579.1"/>
    </source>
</evidence>
<dbReference type="InterPro" id="IPR019225">
    <property type="entry name" value="DUF2155"/>
</dbReference>
<evidence type="ECO:0000256" key="1">
    <source>
        <dbReference type="SAM" id="MobiDB-lite"/>
    </source>
</evidence>
<organism evidence="3 4">
    <name type="scientific">Brevundimonas viscosa</name>
    <dbReference type="NCBI Taxonomy" id="871741"/>
    <lineage>
        <taxon>Bacteria</taxon>
        <taxon>Pseudomonadati</taxon>
        <taxon>Pseudomonadota</taxon>
        <taxon>Alphaproteobacteria</taxon>
        <taxon>Caulobacterales</taxon>
        <taxon>Caulobacteraceae</taxon>
        <taxon>Brevundimonas</taxon>
    </lineage>
</organism>
<feature type="compositionally biased region" description="Acidic residues" evidence="1">
    <location>
        <begin position="97"/>
        <end position="107"/>
    </location>
</feature>
<dbReference type="AlphaFoldDB" id="A0A1I6PWL8"/>
<dbReference type="Pfam" id="PF09923">
    <property type="entry name" value="DUF2155"/>
    <property type="match status" value="1"/>
</dbReference>